<name>A0A142KA57_9CAUD</name>
<proteinExistence type="predicted"/>
<keyword evidence="3" id="KW-1185">Reference proteome</keyword>
<dbReference type="EMBL" id="KU963252">
    <property type="protein sequence ID" value="AMS02990.1"/>
    <property type="molecule type" value="Genomic_DNA"/>
</dbReference>
<dbReference type="KEGG" id="vg:29124599"/>
<accession>A0A142KA57</accession>
<dbReference type="Proteomes" id="UP000204094">
    <property type="component" value="Segment"/>
</dbReference>
<protein>
    <submittedName>
        <fullName evidence="2">Uncharacterized protein</fullName>
    </submittedName>
</protein>
<dbReference type="RefSeq" id="YP_009303452.1">
    <property type="nucleotide sequence ID" value="NC_031255.2"/>
</dbReference>
<evidence type="ECO:0000313" key="2">
    <source>
        <dbReference type="EMBL" id="AMS02990.1"/>
    </source>
</evidence>
<evidence type="ECO:0000313" key="3">
    <source>
        <dbReference type="Proteomes" id="UP000204094"/>
    </source>
</evidence>
<dbReference type="OrthoDB" id="8052at10239"/>
<evidence type="ECO:0000256" key="1">
    <source>
        <dbReference type="SAM" id="MobiDB-lite"/>
    </source>
</evidence>
<reference evidence="2" key="1">
    <citation type="submission" date="2018-02" db="EMBL/GenBank/DDBJ databases">
        <authorList>
            <person name="Arnold Z.M."/>
            <person name="Basina A."/>
            <person name="Iyer A.M."/>
            <person name="Stoner T.H."/>
            <person name="Kasturiarachi N.S."/>
            <person name="Pressimone C.A."/>
            <person name="Schiebel J.G."/>
            <person name="Furbee E.C."/>
            <person name="Grubb S.R."/>
            <person name="Warner M.H."/>
            <person name="Montgomery M.T."/>
            <person name="Garlena R.A."/>
            <person name="Russell D.A."/>
            <person name="Pope W.H."/>
            <person name="Jacobs-Sera D."/>
            <person name="Hendrix R.W."/>
            <person name="Hatfull G.F."/>
        </authorList>
    </citation>
    <scope>NUCLEOTIDE SEQUENCE</scope>
</reference>
<organism evidence="2 3">
    <name type="scientific">Gordonia phage Schnabeltier</name>
    <dbReference type="NCBI Taxonomy" id="1821561"/>
    <lineage>
        <taxon>Viruses</taxon>
        <taxon>Duplodnaviria</taxon>
        <taxon>Heunggongvirae</taxon>
        <taxon>Uroviricota</taxon>
        <taxon>Caudoviricetes</taxon>
        <taxon>Schnabeltiervirus</taxon>
        <taxon>Schnabeltiervirus schnabeltier</taxon>
    </lineage>
</organism>
<sequence length="233" mass="27541">MRIRDRRALARPNDQATTGVPTRKVTPDRLRRLLYWLTQDWIHLSRALPTPTSQGGRSSNVKEYGHPAEWASDQCRQIADLFWEWHNLVATDRGETLPMPMCSPQGRRMRTERQVIVAAWKYLEPRLEWMLERRVPVSAMTLPPPWLWEWELEDDAFSELFELHNVIRRRTGHATIRHLLPLPCPKCQMLTLVRRRGMDTLDFIICDECGYYVADDHYDFLVTLMLDTQMQGR</sequence>
<dbReference type="GeneID" id="29124599"/>
<gene>
    <name evidence="2" type="primary">69</name>
    <name evidence="2" type="ORF">SEA_SCHNABELTIER_69</name>
</gene>
<feature type="region of interest" description="Disordered" evidence="1">
    <location>
        <begin position="1"/>
        <end position="23"/>
    </location>
</feature>